<sequence>MSAFSPEGYALKGRSLAAMTRMKRLKTRVINCRRRLVGDGVRKIIAGLSGLIAGKPAPTSLMVIAG</sequence>
<name>A0A0J8FPP1_9PSED</name>
<organism evidence="1 2">
    <name type="scientific">Pseudomonas fildesensis</name>
    <dbReference type="NCBI Taxonomy" id="1674920"/>
    <lineage>
        <taxon>Bacteria</taxon>
        <taxon>Pseudomonadati</taxon>
        <taxon>Pseudomonadota</taxon>
        <taxon>Gammaproteobacteria</taxon>
        <taxon>Pseudomonadales</taxon>
        <taxon>Pseudomonadaceae</taxon>
        <taxon>Pseudomonas</taxon>
    </lineage>
</organism>
<dbReference type="STRING" id="1674920.ACR52_27585"/>
<dbReference type="EMBL" id="LFMW01000039">
    <property type="protein sequence ID" value="KMT52172.1"/>
    <property type="molecule type" value="Genomic_DNA"/>
</dbReference>
<keyword evidence="2" id="KW-1185">Reference proteome</keyword>
<evidence type="ECO:0000313" key="1">
    <source>
        <dbReference type="EMBL" id="KMT52172.1"/>
    </source>
</evidence>
<dbReference type="AlphaFoldDB" id="A0A0J8FPP1"/>
<proteinExistence type="predicted"/>
<evidence type="ECO:0000313" key="2">
    <source>
        <dbReference type="Proteomes" id="UP000037551"/>
    </source>
</evidence>
<gene>
    <name evidence="1" type="ORF">ACR52_27585</name>
</gene>
<protein>
    <submittedName>
        <fullName evidence="1">Uncharacterized protein</fullName>
    </submittedName>
</protein>
<comment type="caution">
    <text evidence="1">The sequence shown here is derived from an EMBL/GenBank/DDBJ whole genome shotgun (WGS) entry which is preliminary data.</text>
</comment>
<dbReference type="Proteomes" id="UP000037551">
    <property type="component" value="Unassembled WGS sequence"/>
</dbReference>
<accession>A0A0J8FPP1</accession>
<reference evidence="1 2" key="1">
    <citation type="submission" date="2015-06" db="EMBL/GenBank/DDBJ databases">
        <title>Draft genome sequence of an Antarctic Pseudomonas sp. strain KG01 with full potential for biotechnological applications.</title>
        <authorList>
            <person name="Pavlov M.S."/>
            <person name="Lira F."/>
            <person name="Martinez J.L."/>
            <person name="Marshall S.H."/>
        </authorList>
    </citation>
    <scope>NUCLEOTIDE SEQUENCE [LARGE SCALE GENOMIC DNA]</scope>
    <source>
        <strain evidence="1 2">KG01</strain>
    </source>
</reference>